<accession>A0A0U1L2F0</accession>
<keyword evidence="2" id="KW-1185">Reference proteome</keyword>
<dbReference type="PANTHER" id="PTHR34129:SF1">
    <property type="entry name" value="DUF952 DOMAIN-CONTAINING PROTEIN"/>
    <property type="match status" value="1"/>
</dbReference>
<protein>
    <recommendedName>
        <fullName evidence="3">DUF952 domain-containing protein</fullName>
    </recommendedName>
</protein>
<dbReference type="RefSeq" id="WP_021171114.1">
    <property type="nucleotide sequence ID" value="NZ_CTRP01000014.1"/>
</dbReference>
<gene>
    <name evidence="1" type="ORF">SpAn4DRAFT_0319</name>
</gene>
<dbReference type="AlphaFoldDB" id="A0A0U1L2F0"/>
<dbReference type="Gene3D" id="3.20.170.20">
    <property type="entry name" value="Protein of unknown function DUF952"/>
    <property type="match status" value="1"/>
</dbReference>
<organism evidence="1 2">
    <name type="scientific">Sporomusa ovata</name>
    <dbReference type="NCBI Taxonomy" id="2378"/>
    <lineage>
        <taxon>Bacteria</taxon>
        <taxon>Bacillati</taxon>
        <taxon>Bacillota</taxon>
        <taxon>Negativicutes</taxon>
        <taxon>Selenomonadales</taxon>
        <taxon>Sporomusaceae</taxon>
        <taxon>Sporomusa</taxon>
    </lineage>
</organism>
<dbReference type="EMBL" id="CTRP01000014">
    <property type="protein sequence ID" value="CQR73857.1"/>
    <property type="molecule type" value="Genomic_DNA"/>
</dbReference>
<dbReference type="InterPro" id="IPR009297">
    <property type="entry name" value="DUF952"/>
</dbReference>
<dbReference type="PANTHER" id="PTHR34129">
    <property type="entry name" value="BLR1139 PROTEIN"/>
    <property type="match status" value="1"/>
</dbReference>
<evidence type="ECO:0008006" key="3">
    <source>
        <dbReference type="Google" id="ProtNLM"/>
    </source>
</evidence>
<evidence type="ECO:0000313" key="1">
    <source>
        <dbReference type="EMBL" id="CQR73857.1"/>
    </source>
</evidence>
<dbReference type="Pfam" id="PF06108">
    <property type="entry name" value="DUF952"/>
    <property type="match status" value="1"/>
</dbReference>
<dbReference type="SUPFAM" id="SSF56399">
    <property type="entry name" value="ADP-ribosylation"/>
    <property type="match status" value="1"/>
</dbReference>
<evidence type="ECO:0000313" key="2">
    <source>
        <dbReference type="Proteomes" id="UP000049855"/>
    </source>
</evidence>
<sequence>MIYHIIETIEYEQMKNQQVYQPLSLVKEGFIHCSGNKQDILDVANYLFKNKDVLILEIDDEKLNALIRWEKAPGDRIDRTFPHIYGELKTKYITGMRIFVKDDQNNFIDWKSTEI</sequence>
<reference evidence="2" key="1">
    <citation type="submission" date="2015-03" db="EMBL/GenBank/DDBJ databases">
        <authorList>
            <person name="Nijsse Bart"/>
        </authorList>
    </citation>
    <scope>NUCLEOTIDE SEQUENCE [LARGE SCALE GENOMIC DNA]</scope>
</reference>
<proteinExistence type="predicted"/>
<dbReference type="Proteomes" id="UP000049855">
    <property type="component" value="Unassembled WGS sequence"/>
</dbReference>
<name>A0A0U1L2F0_9FIRM</name>